<evidence type="ECO:0000313" key="1">
    <source>
        <dbReference type="EMBL" id="KAI4346259.1"/>
    </source>
</evidence>
<keyword evidence="2" id="KW-1185">Reference proteome</keyword>
<dbReference type="EMBL" id="CM039430">
    <property type="protein sequence ID" value="KAI4346259.1"/>
    <property type="molecule type" value="Genomic_DNA"/>
</dbReference>
<gene>
    <name evidence="1" type="ORF">L6164_013326</name>
</gene>
<accession>A0ACB9PBQ4</accession>
<proteinExistence type="predicted"/>
<dbReference type="Proteomes" id="UP000828941">
    <property type="component" value="Chromosome 5"/>
</dbReference>
<protein>
    <submittedName>
        <fullName evidence="1">Uncharacterized protein</fullName>
    </submittedName>
</protein>
<organism evidence="1 2">
    <name type="scientific">Bauhinia variegata</name>
    <name type="common">Purple orchid tree</name>
    <name type="synonym">Phanera variegata</name>
    <dbReference type="NCBI Taxonomy" id="167791"/>
    <lineage>
        <taxon>Eukaryota</taxon>
        <taxon>Viridiplantae</taxon>
        <taxon>Streptophyta</taxon>
        <taxon>Embryophyta</taxon>
        <taxon>Tracheophyta</taxon>
        <taxon>Spermatophyta</taxon>
        <taxon>Magnoliopsida</taxon>
        <taxon>eudicotyledons</taxon>
        <taxon>Gunneridae</taxon>
        <taxon>Pentapetalae</taxon>
        <taxon>rosids</taxon>
        <taxon>fabids</taxon>
        <taxon>Fabales</taxon>
        <taxon>Fabaceae</taxon>
        <taxon>Cercidoideae</taxon>
        <taxon>Cercideae</taxon>
        <taxon>Bauhiniinae</taxon>
        <taxon>Bauhinia</taxon>
    </lineage>
</organism>
<reference evidence="1 2" key="1">
    <citation type="journal article" date="2022" name="DNA Res.">
        <title>Chromosomal-level genome assembly of the orchid tree Bauhinia variegata (Leguminosae; Cercidoideae) supports the allotetraploid origin hypothesis of Bauhinia.</title>
        <authorList>
            <person name="Zhong Y."/>
            <person name="Chen Y."/>
            <person name="Zheng D."/>
            <person name="Pang J."/>
            <person name="Liu Y."/>
            <person name="Luo S."/>
            <person name="Meng S."/>
            <person name="Qian L."/>
            <person name="Wei D."/>
            <person name="Dai S."/>
            <person name="Zhou R."/>
        </authorList>
    </citation>
    <scope>NUCLEOTIDE SEQUENCE [LARGE SCALE GENOMIC DNA]</scope>
    <source>
        <strain evidence="1">BV-YZ2020</strain>
    </source>
</reference>
<evidence type="ECO:0000313" key="2">
    <source>
        <dbReference type="Proteomes" id="UP000828941"/>
    </source>
</evidence>
<comment type="caution">
    <text evidence="1">The sequence shown here is derived from an EMBL/GenBank/DDBJ whole genome shotgun (WGS) entry which is preliminary data.</text>
</comment>
<sequence>MLYLCREDVGEYCKKVRKLALELLEAISESLGVVGRRLEKDYTVKALGNNGLHLAINYYPPSPQPELTYGLPSHADHNPITILLQDDMLPSLQVISNESVLHRAMVNCEKEKMSIPTFYGPSPDAMIGPAAQLVDNDPLLYSSFTYSEYYQKF</sequence>
<name>A0ACB9PBQ4_BAUVA</name>